<dbReference type="InParanoid" id="A0A1V8SAD6"/>
<evidence type="ECO:0000313" key="3">
    <source>
        <dbReference type="Proteomes" id="UP000192596"/>
    </source>
</evidence>
<proteinExistence type="predicted"/>
<accession>A0A1V8SAD6</accession>
<sequence length="111" mass="11587">MSTIVLNRSFRALARRNRTFATAKPRFAGLPTSQSPSGARGAGKAEHDSSDSQSSASTVEHLTGDDHPAKQPDTQPATDRSTGINESTGEVMGGKEGLGTRSDRKSDGSGE</sequence>
<protein>
    <submittedName>
        <fullName evidence="2">Uncharacterized protein</fullName>
    </submittedName>
</protein>
<evidence type="ECO:0000256" key="1">
    <source>
        <dbReference type="SAM" id="MobiDB-lite"/>
    </source>
</evidence>
<gene>
    <name evidence="2" type="ORF">B0A48_18000</name>
</gene>
<feature type="region of interest" description="Disordered" evidence="1">
    <location>
        <begin position="16"/>
        <end position="111"/>
    </location>
</feature>
<keyword evidence="3" id="KW-1185">Reference proteome</keyword>
<reference evidence="3" key="1">
    <citation type="submission" date="2017-03" db="EMBL/GenBank/DDBJ databases">
        <title>Genomes of endolithic fungi from Antarctica.</title>
        <authorList>
            <person name="Coleine C."/>
            <person name="Masonjones S."/>
            <person name="Stajich J.E."/>
        </authorList>
    </citation>
    <scope>NUCLEOTIDE SEQUENCE [LARGE SCALE GENOMIC DNA]</scope>
    <source>
        <strain evidence="3">CCFEE 5527</strain>
    </source>
</reference>
<dbReference type="AlphaFoldDB" id="A0A1V8SAD6"/>
<name>A0A1V8SAD6_9PEZI</name>
<feature type="compositionally biased region" description="Basic and acidic residues" evidence="1">
    <location>
        <begin position="101"/>
        <end position="111"/>
    </location>
</feature>
<dbReference type="OrthoDB" id="3788028at2759"/>
<comment type="caution">
    <text evidence="2">The sequence shown here is derived from an EMBL/GenBank/DDBJ whole genome shotgun (WGS) entry which is preliminary data.</text>
</comment>
<organism evidence="2 3">
    <name type="scientific">Cryoendolithus antarcticus</name>
    <dbReference type="NCBI Taxonomy" id="1507870"/>
    <lineage>
        <taxon>Eukaryota</taxon>
        <taxon>Fungi</taxon>
        <taxon>Dikarya</taxon>
        <taxon>Ascomycota</taxon>
        <taxon>Pezizomycotina</taxon>
        <taxon>Dothideomycetes</taxon>
        <taxon>Dothideomycetidae</taxon>
        <taxon>Cladosporiales</taxon>
        <taxon>Cladosporiaceae</taxon>
        <taxon>Cryoendolithus</taxon>
    </lineage>
</organism>
<dbReference type="EMBL" id="NAJO01000074">
    <property type="protein sequence ID" value="OQN96009.1"/>
    <property type="molecule type" value="Genomic_DNA"/>
</dbReference>
<dbReference type="Proteomes" id="UP000192596">
    <property type="component" value="Unassembled WGS sequence"/>
</dbReference>
<evidence type="ECO:0000313" key="2">
    <source>
        <dbReference type="EMBL" id="OQN96009.1"/>
    </source>
</evidence>
<feature type="compositionally biased region" description="Polar residues" evidence="1">
    <location>
        <begin position="72"/>
        <end position="88"/>
    </location>
</feature>